<dbReference type="Proteomes" id="UP000709466">
    <property type="component" value="Unassembled WGS sequence"/>
</dbReference>
<dbReference type="EMBL" id="JAATOP010000016">
    <property type="protein sequence ID" value="NIY73950.1"/>
    <property type="molecule type" value="Genomic_DNA"/>
</dbReference>
<dbReference type="SUPFAM" id="SSF51735">
    <property type="entry name" value="NAD(P)-binding Rossmann-fold domains"/>
    <property type="match status" value="1"/>
</dbReference>
<evidence type="ECO:0000259" key="1">
    <source>
        <dbReference type="Pfam" id="PF16363"/>
    </source>
</evidence>
<protein>
    <submittedName>
        <fullName evidence="2">NAD-dependent epimerase/dehydratase family protein</fullName>
    </submittedName>
</protein>
<feature type="domain" description="NAD(P)-binding" evidence="1">
    <location>
        <begin position="6"/>
        <end position="27"/>
    </location>
</feature>
<dbReference type="RefSeq" id="WP_167639336.1">
    <property type="nucleotide sequence ID" value="NZ_JAATOP010000016.1"/>
</dbReference>
<dbReference type="InterPro" id="IPR036291">
    <property type="entry name" value="NAD(P)-bd_dom_sf"/>
</dbReference>
<keyword evidence="3" id="KW-1185">Reference proteome</keyword>
<proteinExistence type="predicted"/>
<dbReference type="InterPro" id="IPR016040">
    <property type="entry name" value="NAD(P)-bd_dom"/>
</dbReference>
<sequence length="27" mass="2934">MTKKALITGVTGQDGSYLAEFLLEKGY</sequence>
<dbReference type="Pfam" id="PF16363">
    <property type="entry name" value="GDP_Man_Dehyd"/>
    <property type="match status" value="1"/>
</dbReference>
<evidence type="ECO:0000313" key="3">
    <source>
        <dbReference type="Proteomes" id="UP000709466"/>
    </source>
</evidence>
<name>A0ABX0W1S7_9RHOB</name>
<accession>A0ABX0W1S7</accession>
<comment type="caution">
    <text evidence="2">The sequence shown here is derived from an EMBL/GenBank/DDBJ whole genome shotgun (WGS) entry which is preliminary data.</text>
</comment>
<evidence type="ECO:0000313" key="2">
    <source>
        <dbReference type="EMBL" id="NIY73950.1"/>
    </source>
</evidence>
<dbReference type="Gene3D" id="3.40.50.720">
    <property type="entry name" value="NAD(P)-binding Rossmann-like Domain"/>
    <property type="match status" value="1"/>
</dbReference>
<gene>
    <name evidence="2" type="ORF">HCZ30_16090</name>
</gene>
<reference evidence="2 3" key="1">
    <citation type="submission" date="2020-03" db="EMBL/GenBank/DDBJ databases">
        <title>Bacterial isolates of synthetic phycosphere.</title>
        <authorList>
            <person name="Fu H."/>
            <person name="Moran M.A."/>
        </authorList>
    </citation>
    <scope>NUCLEOTIDE SEQUENCE [LARGE SCALE GENOMIC DNA]</scope>
    <source>
        <strain evidence="2 3">HF1</strain>
    </source>
</reference>
<feature type="non-terminal residue" evidence="2">
    <location>
        <position position="27"/>
    </location>
</feature>
<organism evidence="2 3">
    <name type="scientific">Marivivens donghaensis</name>
    <dbReference type="NCBI Taxonomy" id="1699413"/>
    <lineage>
        <taxon>Bacteria</taxon>
        <taxon>Pseudomonadati</taxon>
        <taxon>Pseudomonadota</taxon>
        <taxon>Alphaproteobacteria</taxon>
        <taxon>Rhodobacterales</taxon>
        <taxon>Paracoccaceae</taxon>
        <taxon>Marivivens group</taxon>
        <taxon>Marivivens</taxon>
    </lineage>
</organism>